<accession>A0A0D0H2A3</accession>
<dbReference type="AlphaFoldDB" id="A0A0D0H2A3"/>
<protein>
    <recommendedName>
        <fullName evidence="3">Cell envelope-related Asp23 family protein</fullName>
    </recommendedName>
</protein>
<evidence type="ECO:0000313" key="1">
    <source>
        <dbReference type="EMBL" id="KIP51265.1"/>
    </source>
</evidence>
<keyword evidence="2" id="KW-1185">Reference proteome</keyword>
<dbReference type="EMBL" id="JXSQ01000053">
    <property type="protein sequence ID" value="KIP51265.1"/>
    <property type="molecule type" value="Genomic_DNA"/>
</dbReference>
<evidence type="ECO:0000313" key="2">
    <source>
        <dbReference type="Proteomes" id="UP000032120"/>
    </source>
</evidence>
<gene>
    <name evidence="1" type="ORF">SD72_16465</name>
</gene>
<comment type="caution">
    <text evidence="1">The sequence shown here is derived from an EMBL/GenBank/DDBJ whole genome shotgun (WGS) entry which is preliminary data.</text>
</comment>
<proteinExistence type="predicted"/>
<organism evidence="1 2">
    <name type="scientific">Leucobacter komagatae</name>
    <dbReference type="NCBI Taxonomy" id="55969"/>
    <lineage>
        <taxon>Bacteria</taxon>
        <taxon>Bacillati</taxon>
        <taxon>Actinomycetota</taxon>
        <taxon>Actinomycetes</taxon>
        <taxon>Micrococcales</taxon>
        <taxon>Microbacteriaceae</taxon>
        <taxon>Leucobacter</taxon>
    </lineage>
</organism>
<reference evidence="1 2" key="1">
    <citation type="submission" date="2015-01" db="EMBL/GenBank/DDBJ databases">
        <title>Draft genome sequence of Leucobacter komagatae strain VKM ST2845.</title>
        <authorList>
            <person name="Karlyshev A.V."/>
            <person name="Kudryashova E.B."/>
        </authorList>
    </citation>
    <scope>NUCLEOTIDE SEQUENCE [LARGE SCALE GENOMIC DNA]</scope>
    <source>
        <strain evidence="1 2">VKM ST2845</strain>
    </source>
</reference>
<name>A0A0D0H2A3_9MICO</name>
<dbReference type="Proteomes" id="UP000032120">
    <property type="component" value="Unassembled WGS sequence"/>
</dbReference>
<sequence>MRAVELFALEPGDLDGHTIDELSDYLDAGMTPPDASIDNSASCQLALNALSRLQTLSRSMLEEDIDEQEPADESWVATILTSIGLEARSGRRIPFTPPTPTSELSVTEGAVRGLIRDAGDDTDGLLIGKVRLEGDVTIPGEPIRVHVHASSLWGKSIPVTADLVRDAIARSLHDHTELNVVAIDVTVTDVHVPRAQTPSTGETL</sequence>
<evidence type="ECO:0008006" key="3">
    <source>
        <dbReference type="Google" id="ProtNLM"/>
    </source>
</evidence>